<dbReference type="Pfam" id="PF00361">
    <property type="entry name" value="Proton_antipo_M"/>
    <property type="match status" value="1"/>
</dbReference>
<dbReference type="EMBL" id="KY972489">
    <property type="protein sequence ID" value="ASK49875.1"/>
    <property type="molecule type" value="Genomic_DNA"/>
</dbReference>
<keyword evidence="8 17" id="KW-0999">Mitochondrion inner membrane</keyword>
<evidence type="ECO:0000256" key="3">
    <source>
        <dbReference type="ARBA" id="ARBA00012944"/>
    </source>
</evidence>
<feature type="transmembrane region" description="Helical" evidence="17">
    <location>
        <begin position="269"/>
        <end position="289"/>
    </location>
</feature>
<feature type="transmembrane region" description="Helical" evidence="17">
    <location>
        <begin position="65"/>
        <end position="83"/>
    </location>
</feature>
<organism evidence="19">
    <name type="scientific">Clymenella torquata</name>
    <name type="common">Bamboo worm</name>
    <name type="synonym">Clymene torquatus</name>
    <dbReference type="NCBI Taxonomy" id="292503"/>
    <lineage>
        <taxon>Eukaryota</taxon>
        <taxon>Metazoa</taxon>
        <taxon>Spiralia</taxon>
        <taxon>Lophotrochozoa</taxon>
        <taxon>Annelida</taxon>
        <taxon>Polychaeta</taxon>
        <taxon>Sedentaria</taxon>
        <taxon>Scolecida</taxon>
        <taxon>Maldanidae</taxon>
        <taxon>Clymenella</taxon>
    </lineage>
</organism>
<dbReference type="InterPro" id="IPR050175">
    <property type="entry name" value="Complex_I_Subunit_2"/>
</dbReference>
<evidence type="ECO:0000256" key="17">
    <source>
        <dbReference type="RuleBase" id="RU003403"/>
    </source>
</evidence>
<sequence>MWLLTSLMQIYYPFFMMLMTLGMFMAISSHSWFMVWIGLEVNMYSFIPMLLHSNMHKRKESASKYFLVQALGSAMLLTATLSMPTQPMFSSFMFISSLLLKAGLAPLHFWFPSIMAISPWFSCFLLSTIQKIAPVTLLMYSFPINTQSMLILGSLMTLIGGMGGMNQTQLRSIMAYSSIGQMGWMITASQVSQKISTLMFINYIITASSIMMIFAYMEWDTSNQPNFMTGQYKTSIILLMLLIINLSGIPPFPGFIFKAMVLYKLLWINAIKTSIIIITGSIMSLYFYLKIVFNTLFSSSNKTYIKETHMSVMEAITLITMSLMSILIIMFIIPWII</sequence>
<protein>
    <recommendedName>
        <fullName evidence="4 17">NADH-ubiquinone oxidoreductase chain 2</fullName>
        <ecNumber evidence="3 17">7.1.1.2</ecNumber>
    </recommendedName>
</protein>
<feature type="transmembrane region" description="Helical" evidence="17">
    <location>
        <begin position="236"/>
        <end position="257"/>
    </location>
</feature>
<dbReference type="InterPro" id="IPR001750">
    <property type="entry name" value="ND/Mrp_TM"/>
</dbReference>
<accession>Q642W2</accession>
<proteinExistence type="inferred from homology"/>
<name>Q642W2_CLYTO</name>
<evidence type="ECO:0000256" key="7">
    <source>
        <dbReference type="ARBA" id="ARBA00022692"/>
    </source>
</evidence>
<dbReference type="EMBL" id="AY741661">
    <property type="protein sequence ID" value="AAU20745.1"/>
    <property type="molecule type" value="Genomic_DNA"/>
</dbReference>
<feature type="transmembrane region" description="Helical" evidence="17">
    <location>
        <begin position="315"/>
        <end position="336"/>
    </location>
</feature>
<evidence type="ECO:0000313" key="19">
    <source>
        <dbReference type="EMBL" id="AAU20745.1"/>
    </source>
</evidence>
<evidence type="ECO:0000256" key="5">
    <source>
        <dbReference type="ARBA" id="ARBA00022448"/>
    </source>
</evidence>
<dbReference type="GO" id="GO:0008137">
    <property type="term" value="F:NADH dehydrogenase (ubiquinone) activity"/>
    <property type="evidence" value="ECO:0007669"/>
    <property type="project" value="UniProtKB-EC"/>
</dbReference>
<dbReference type="GO" id="GO:0006120">
    <property type="term" value="P:mitochondrial electron transport, NADH to ubiquinone"/>
    <property type="evidence" value="ECO:0007669"/>
    <property type="project" value="InterPro"/>
</dbReference>
<comment type="similarity">
    <text evidence="2 17">Belongs to the complex I subunit 2 family.</text>
</comment>
<evidence type="ECO:0000256" key="10">
    <source>
        <dbReference type="ARBA" id="ARBA00022982"/>
    </source>
</evidence>
<keyword evidence="10 17" id="KW-0249">Electron transport</keyword>
<gene>
    <name evidence="19" type="primary">nad2</name>
    <name evidence="20" type="synonym">NAD2</name>
</gene>
<feature type="transmembrane region" description="Helical" evidence="17">
    <location>
        <begin position="195"/>
        <end position="216"/>
    </location>
</feature>
<evidence type="ECO:0000256" key="11">
    <source>
        <dbReference type="ARBA" id="ARBA00022989"/>
    </source>
</evidence>
<comment type="catalytic activity">
    <reaction evidence="16 17">
        <text>a ubiquinone + NADH + 5 H(+)(in) = a ubiquinol + NAD(+) + 4 H(+)(out)</text>
        <dbReference type="Rhea" id="RHEA:29091"/>
        <dbReference type="Rhea" id="RHEA-COMP:9565"/>
        <dbReference type="Rhea" id="RHEA-COMP:9566"/>
        <dbReference type="ChEBI" id="CHEBI:15378"/>
        <dbReference type="ChEBI" id="CHEBI:16389"/>
        <dbReference type="ChEBI" id="CHEBI:17976"/>
        <dbReference type="ChEBI" id="CHEBI:57540"/>
        <dbReference type="ChEBI" id="CHEBI:57945"/>
        <dbReference type="EC" id="7.1.1.2"/>
    </reaction>
</comment>
<comment type="function">
    <text evidence="17">Core subunit of the mitochondrial membrane respiratory chain NADH dehydrogenase (Complex I) which catalyzes electron transfer from NADH through the respiratory chain, using ubiquinone as an electron acceptor. Essential for the catalytic activity and assembly of complex I.</text>
</comment>
<dbReference type="PRINTS" id="PR01436">
    <property type="entry name" value="NADHDHGNASE2"/>
</dbReference>
<evidence type="ECO:0000256" key="8">
    <source>
        <dbReference type="ARBA" id="ARBA00022792"/>
    </source>
</evidence>
<feature type="transmembrane region" description="Helical" evidence="17">
    <location>
        <begin position="7"/>
        <end position="27"/>
    </location>
</feature>
<evidence type="ECO:0000259" key="18">
    <source>
        <dbReference type="Pfam" id="PF00361"/>
    </source>
</evidence>
<reference evidence="19" key="1">
    <citation type="journal article" date="2005" name="Mol. Biol. Evol.">
        <title>Mitochondrial genomes of Clymenella torquata (Maldanidae) and Riftia pachyptila (Siboglinidae): evidence for conserved gene order in annelida.</title>
        <authorList>
            <person name="Jennings R.M."/>
            <person name="Halanych K.M."/>
        </authorList>
    </citation>
    <scope>NUCLEOTIDE SEQUENCE</scope>
</reference>
<keyword evidence="15 17" id="KW-0472">Membrane</keyword>
<dbReference type="EC" id="7.1.1.2" evidence="3 17"/>
<keyword evidence="12 17" id="KW-0520">NAD</keyword>
<feature type="transmembrane region" description="Helical" evidence="17">
    <location>
        <begin position="148"/>
        <end position="165"/>
    </location>
</feature>
<dbReference type="AlphaFoldDB" id="Q642W2"/>
<evidence type="ECO:0000256" key="1">
    <source>
        <dbReference type="ARBA" id="ARBA00004448"/>
    </source>
</evidence>
<evidence type="ECO:0000256" key="9">
    <source>
        <dbReference type="ARBA" id="ARBA00022967"/>
    </source>
</evidence>
<evidence type="ECO:0000313" key="20">
    <source>
        <dbReference type="EMBL" id="ASK49875.1"/>
    </source>
</evidence>
<feature type="domain" description="NADH:quinone oxidoreductase/Mrp antiporter transmembrane" evidence="18">
    <location>
        <begin position="88"/>
        <end position="283"/>
    </location>
</feature>
<keyword evidence="6 17" id="KW-0679">Respiratory chain</keyword>
<evidence type="ECO:0000256" key="14">
    <source>
        <dbReference type="ARBA" id="ARBA00023128"/>
    </source>
</evidence>
<evidence type="ECO:0000256" key="6">
    <source>
        <dbReference type="ARBA" id="ARBA00022660"/>
    </source>
</evidence>
<dbReference type="GO" id="GO:0005743">
    <property type="term" value="C:mitochondrial inner membrane"/>
    <property type="evidence" value="ECO:0007669"/>
    <property type="project" value="UniProtKB-SubCell"/>
</dbReference>
<evidence type="ECO:0000256" key="15">
    <source>
        <dbReference type="ARBA" id="ARBA00023136"/>
    </source>
</evidence>
<keyword evidence="14 17" id="KW-0496">Mitochondrion</keyword>
<keyword evidence="13 17" id="KW-0830">Ubiquinone</keyword>
<dbReference type="InterPro" id="IPR003917">
    <property type="entry name" value="NADH_UbQ_OxRdtase_chain2"/>
</dbReference>
<keyword evidence="11 17" id="KW-1133">Transmembrane helix</keyword>
<keyword evidence="9 17" id="KW-1278">Translocase</keyword>
<reference evidence="20" key="2">
    <citation type="journal article" date="2017" name="Sci. Rep.">
        <title>Multiple introns in a deep-sea Annelid (Decemunciger: Ampharetidae) mitochondrial genome.</title>
        <authorList>
            <person name="Bernardino A.F."/>
            <person name="Li Y."/>
            <person name="Smith C.R."/>
            <person name="Halanych K.M."/>
        </authorList>
    </citation>
    <scope>NUCLEOTIDE SEQUENCE</scope>
</reference>
<evidence type="ECO:0000256" key="4">
    <source>
        <dbReference type="ARBA" id="ARBA00021008"/>
    </source>
</evidence>
<keyword evidence="7 17" id="KW-0812">Transmembrane</keyword>
<evidence type="ECO:0000256" key="12">
    <source>
        <dbReference type="ARBA" id="ARBA00023027"/>
    </source>
</evidence>
<geneLocation type="mitochondrion" evidence="19"/>
<evidence type="ECO:0000256" key="13">
    <source>
        <dbReference type="ARBA" id="ARBA00023075"/>
    </source>
</evidence>
<comment type="subcellular location">
    <subcellularLocation>
        <location evidence="1 17">Mitochondrion inner membrane</location>
        <topology evidence="1 17">Multi-pass membrane protein</topology>
    </subcellularLocation>
</comment>
<dbReference type="PANTHER" id="PTHR46552:SF1">
    <property type="entry name" value="NADH-UBIQUINONE OXIDOREDUCTASE CHAIN 2"/>
    <property type="match status" value="1"/>
</dbReference>
<evidence type="ECO:0000256" key="16">
    <source>
        <dbReference type="ARBA" id="ARBA00049551"/>
    </source>
</evidence>
<keyword evidence="5" id="KW-0813">Transport</keyword>
<evidence type="ECO:0000256" key="2">
    <source>
        <dbReference type="ARBA" id="ARBA00007012"/>
    </source>
</evidence>
<dbReference type="PANTHER" id="PTHR46552">
    <property type="entry name" value="NADH-UBIQUINONE OXIDOREDUCTASE CHAIN 2"/>
    <property type="match status" value="1"/>
</dbReference>